<dbReference type="Pfam" id="PF00872">
    <property type="entry name" value="Transposase_mut"/>
    <property type="match status" value="1"/>
</dbReference>
<dbReference type="EMBL" id="QUAJ01000015">
    <property type="protein sequence ID" value="REI40904.1"/>
    <property type="molecule type" value="Genomic_DNA"/>
</dbReference>
<dbReference type="PANTHER" id="PTHR33217">
    <property type="entry name" value="TRANSPOSASE FOR INSERTION SEQUENCE ELEMENT IS1081"/>
    <property type="match status" value="1"/>
</dbReference>
<evidence type="ECO:0000256" key="5">
    <source>
        <dbReference type="ARBA" id="ARBA00023172"/>
    </source>
</evidence>
<comment type="caution">
    <text evidence="7">The sequence shown here is derived from an EMBL/GenBank/DDBJ whole genome shotgun (WGS) entry which is preliminary data.</text>
</comment>
<evidence type="ECO:0000256" key="6">
    <source>
        <dbReference type="RuleBase" id="RU365089"/>
    </source>
</evidence>
<dbReference type="InterPro" id="IPR001207">
    <property type="entry name" value="Transposase_mutator"/>
</dbReference>
<keyword evidence="5 6" id="KW-0233">DNA recombination</keyword>
<dbReference type="RefSeq" id="WP_114642643.1">
    <property type="nucleotide sequence ID" value="NZ_QUAJ01000015.1"/>
</dbReference>
<keyword evidence="4 6" id="KW-0238">DNA-binding</keyword>
<reference evidence="7 8" key="1">
    <citation type="submission" date="2018-08" db="EMBL/GenBank/DDBJ databases">
        <title>Draft genome sequence of Psychrilyobacter sp. strain SD5 isolated from Black Sea water.</title>
        <authorList>
            <person name="Yadav S."/>
            <person name="Villanueva L."/>
            <person name="Damste J.S.S."/>
        </authorList>
    </citation>
    <scope>NUCLEOTIDE SEQUENCE [LARGE SCALE GENOMIC DNA]</scope>
    <source>
        <strain evidence="7 8">SD5</strain>
    </source>
</reference>
<evidence type="ECO:0000313" key="8">
    <source>
        <dbReference type="Proteomes" id="UP000263486"/>
    </source>
</evidence>
<dbReference type="Proteomes" id="UP000263486">
    <property type="component" value="Unassembled WGS sequence"/>
</dbReference>
<evidence type="ECO:0000256" key="4">
    <source>
        <dbReference type="ARBA" id="ARBA00023125"/>
    </source>
</evidence>
<accession>A0ABX9KHB6</accession>
<dbReference type="PANTHER" id="PTHR33217:SF8">
    <property type="entry name" value="MUTATOR FAMILY TRANSPOSASE"/>
    <property type="match status" value="1"/>
</dbReference>
<keyword evidence="3 6" id="KW-0815">Transposition</keyword>
<sequence length="89" mass="10319">MYLSITIGDVETSKLRFKELASLSSIGVKEIFIVSVGGFSGFKDAINIIYPETKTQLYILHQIRNTVKFLNYKKRKTFERELKGREDKK</sequence>
<organism evidence="7 8">
    <name type="scientific">Psychrilyobacter piezotolerans</name>
    <dbReference type="NCBI Taxonomy" id="2293438"/>
    <lineage>
        <taxon>Bacteria</taxon>
        <taxon>Fusobacteriati</taxon>
        <taxon>Fusobacteriota</taxon>
        <taxon>Fusobacteriia</taxon>
        <taxon>Fusobacteriales</taxon>
        <taxon>Fusobacteriaceae</taxon>
        <taxon>Psychrilyobacter</taxon>
    </lineage>
</organism>
<evidence type="ECO:0000256" key="2">
    <source>
        <dbReference type="ARBA" id="ARBA00010961"/>
    </source>
</evidence>
<keyword evidence="8" id="KW-1185">Reference proteome</keyword>
<comment type="similarity">
    <text evidence="2 6">Belongs to the transposase mutator family.</text>
</comment>
<evidence type="ECO:0000256" key="1">
    <source>
        <dbReference type="ARBA" id="ARBA00002190"/>
    </source>
</evidence>
<evidence type="ECO:0000256" key="3">
    <source>
        <dbReference type="ARBA" id="ARBA00022578"/>
    </source>
</evidence>
<protein>
    <recommendedName>
        <fullName evidence="6">Mutator family transposase</fullName>
    </recommendedName>
</protein>
<keyword evidence="6" id="KW-0814">Transposable element</keyword>
<gene>
    <name evidence="7" type="ORF">DYH56_09485</name>
</gene>
<comment type="function">
    <text evidence="1 6">Required for the transposition of the insertion element.</text>
</comment>
<evidence type="ECO:0000313" key="7">
    <source>
        <dbReference type="EMBL" id="REI40904.1"/>
    </source>
</evidence>
<name>A0ABX9KHB6_9FUSO</name>
<proteinExistence type="inferred from homology"/>